<keyword evidence="3" id="KW-1185">Reference proteome</keyword>
<feature type="compositionally biased region" description="Polar residues" evidence="1">
    <location>
        <begin position="46"/>
        <end position="60"/>
    </location>
</feature>
<comment type="caution">
    <text evidence="2">The sequence shown here is derived from an EMBL/GenBank/DDBJ whole genome shotgun (WGS) entry which is preliminary data.</text>
</comment>
<evidence type="ECO:0000256" key="1">
    <source>
        <dbReference type="SAM" id="MobiDB-lite"/>
    </source>
</evidence>
<evidence type="ECO:0000313" key="2">
    <source>
        <dbReference type="EMBL" id="CAF4531872.1"/>
    </source>
</evidence>
<feature type="non-terminal residue" evidence="2">
    <location>
        <position position="189"/>
    </location>
</feature>
<organism evidence="2 3">
    <name type="scientific">Rotaria magnacalcarata</name>
    <dbReference type="NCBI Taxonomy" id="392030"/>
    <lineage>
        <taxon>Eukaryota</taxon>
        <taxon>Metazoa</taxon>
        <taxon>Spiralia</taxon>
        <taxon>Gnathifera</taxon>
        <taxon>Rotifera</taxon>
        <taxon>Eurotatoria</taxon>
        <taxon>Bdelloidea</taxon>
        <taxon>Philodinida</taxon>
        <taxon>Philodinidae</taxon>
        <taxon>Rotaria</taxon>
    </lineage>
</organism>
<feature type="region of interest" description="Disordered" evidence="1">
    <location>
        <begin position="1"/>
        <end position="60"/>
    </location>
</feature>
<dbReference type="AlphaFoldDB" id="A0A820XB25"/>
<reference evidence="2" key="1">
    <citation type="submission" date="2021-02" db="EMBL/GenBank/DDBJ databases">
        <authorList>
            <person name="Nowell W R."/>
        </authorList>
    </citation>
    <scope>NUCLEOTIDE SEQUENCE</scope>
</reference>
<dbReference type="EMBL" id="CAJOBG010058041">
    <property type="protein sequence ID" value="CAF4531872.1"/>
    <property type="molecule type" value="Genomic_DNA"/>
</dbReference>
<proteinExistence type="predicted"/>
<dbReference type="Proteomes" id="UP000663866">
    <property type="component" value="Unassembled WGS sequence"/>
</dbReference>
<sequence length="189" mass="21312">KSNQNYSCIENPAQDNSSTTSDLLRTNTLTEIDESEFFYEEPSPYVTATKSNKTDESITSSYQIDELNDEDNGDERDHVKELEETIANLSRHFPSEKTEQNSPLTLSMNNIDTSAILEMEIESPSVEEVSFNLPTHTSNHPISVPIPINTRRINLSRSCGIRENLTDLLITSTSKPRQTLQRTLSTNSK</sequence>
<gene>
    <name evidence="2" type="ORF">OVN521_LOCUS42359</name>
</gene>
<feature type="non-terminal residue" evidence="2">
    <location>
        <position position="1"/>
    </location>
</feature>
<evidence type="ECO:0000313" key="3">
    <source>
        <dbReference type="Proteomes" id="UP000663866"/>
    </source>
</evidence>
<accession>A0A820XB25</accession>
<protein>
    <submittedName>
        <fullName evidence="2">Uncharacterized protein</fullName>
    </submittedName>
</protein>
<name>A0A820XB25_9BILA</name>
<feature type="compositionally biased region" description="Polar residues" evidence="1">
    <location>
        <begin position="1"/>
        <end position="30"/>
    </location>
</feature>